<dbReference type="Pfam" id="PF02847">
    <property type="entry name" value="MA3"/>
    <property type="match status" value="1"/>
</dbReference>
<evidence type="ECO:0000256" key="13">
    <source>
        <dbReference type="ARBA" id="ARBA00046720"/>
    </source>
</evidence>
<keyword evidence="10" id="KW-0007">Acetylation</keyword>
<feature type="compositionally biased region" description="Polar residues" evidence="14">
    <location>
        <begin position="718"/>
        <end position="738"/>
    </location>
</feature>
<dbReference type="EMBL" id="VCGU01000007">
    <property type="protein sequence ID" value="TRY72990.1"/>
    <property type="molecule type" value="Genomic_DNA"/>
</dbReference>
<feature type="compositionally biased region" description="Basic and acidic residues" evidence="14">
    <location>
        <begin position="639"/>
        <end position="661"/>
    </location>
</feature>
<dbReference type="PANTHER" id="PTHR23253">
    <property type="entry name" value="EUKARYOTIC TRANSLATION INITIATION FACTOR 4 GAMMA"/>
    <property type="match status" value="1"/>
</dbReference>
<evidence type="ECO:0000256" key="1">
    <source>
        <dbReference type="ARBA" id="ARBA00005775"/>
    </source>
</evidence>
<evidence type="ECO:0000256" key="12">
    <source>
        <dbReference type="ARBA" id="ARBA00040449"/>
    </source>
</evidence>
<evidence type="ECO:0000256" key="9">
    <source>
        <dbReference type="ARBA" id="ARBA00022917"/>
    </source>
</evidence>
<comment type="similarity">
    <text evidence="1">Belongs to the eukaryotic initiation factor 4G family.</text>
</comment>
<evidence type="ECO:0000256" key="11">
    <source>
        <dbReference type="ARBA" id="ARBA00037759"/>
    </source>
</evidence>
<accession>A0A553P5S5</accession>
<evidence type="ECO:0000256" key="4">
    <source>
        <dbReference type="ARBA" id="ARBA00022499"/>
    </source>
</evidence>
<evidence type="ECO:0000259" key="15">
    <source>
        <dbReference type="PROSITE" id="PS51363"/>
    </source>
</evidence>
<evidence type="ECO:0000256" key="6">
    <source>
        <dbReference type="ARBA" id="ARBA00022553"/>
    </source>
</evidence>
<feature type="region of interest" description="Disordered" evidence="14">
    <location>
        <begin position="1"/>
        <end position="148"/>
    </location>
</feature>
<feature type="domain" description="W2" evidence="15">
    <location>
        <begin position="1090"/>
        <end position="1281"/>
    </location>
</feature>
<feature type="compositionally biased region" description="Polar residues" evidence="14">
    <location>
        <begin position="139"/>
        <end position="148"/>
    </location>
</feature>
<dbReference type="InterPro" id="IPR016024">
    <property type="entry name" value="ARM-type_fold"/>
</dbReference>
<keyword evidence="3" id="KW-0678">Repressor</keyword>
<dbReference type="PANTHER" id="PTHR23253:SF9">
    <property type="entry name" value="EUKARYOTIC TRANSLATION INITIATION FACTOR 4 GAMMA 2"/>
    <property type="match status" value="1"/>
</dbReference>
<keyword evidence="4" id="KW-1017">Isopeptide bond</keyword>
<feature type="compositionally biased region" description="Polar residues" evidence="14">
    <location>
        <begin position="587"/>
        <end position="596"/>
    </location>
</feature>
<dbReference type="CDD" id="cd11559">
    <property type="entry name" value="W2_eIF4G1_like"/>
    <property type="match status" value="1"/>
</dbReference>
<dbReference type="OMA" id="DGHHPRD"/>
<dbReference type="STRING" id="6832.A0A553P5S5"/>
<proteinExistence type="inferred from homology"/>
<feature type="compositionally biased region" description="Low complexity" evidence="14">
    <location>
        <begin position="99"/>
        <end position="138"/>
    </location>
</feature>
<evidence type="ECO:0000256" key="14">
    <source>
        <dbReference type="SAM" id="MobiDB-lite"/>
    </source>
</evidence>
<evidence type="ECO:0000256" key="8">
    <source>
        <dbReference type="ARBA" id="ARBA00022845"/>
    </source>
</evidence>
<comment type="function">
    <text evidence="11">Appears to play a role in the switch from cap-dependent to IRES-mediated translation during mitosis, apoptosis and viral infection. Cleaved by some caspases and viral proteases.</text>
</comment>
<dbReference type="PROSITE" id="PS51366">
    <property type="entry name" value="MI"/>
    <property type="match status" value="1"/>
</dbReference>
<evidence type="ECO:0000256" key="3">
    <source>
        <dbReference type="ARBA" id="ARBA00022491"/>
    </source>
</evidence>
<evidence type="ECO:0000256" key="5">
    <source>
        <dbReference type="ARBA" id="ARBA00022540"/>
    </source>
</evidence>
<feature type="compositionally biased region" description="Basic and acidic residues" evidence="14">
    <location>
        <begin position="898"/>
        <end position="915"/>
    </location>
</feature>
<keyword evidence="18" id="KW-1185">Reference proteome</keyword>
<sequence>MCRLITDPATMLAHQSPPQQAVPLPVAPPAQPYRRSDRDEHAPFNPKPQYHHHQPQQQQQPPPVVPQQHYAQHLPGQQQHHSLPPRAAVVVAPTGSGAGLTNNNNNNGNSSSSGIVHNSNGPSSRASSSSPFGTGSSPQRHQTPPIATQDENAVFRKVRGILNKLTPEKFEKLTVDILNVGLESTVILKGVILLIFEKALDEPKYSSMYAQLCKRLAEKAPNFDAPGKLCTFKRLLLTKCKDEFENRAQIAHENERRFESAAVVAANGPNVNSNIAPPDIEEAKYMAKRKMLGNIKFIGELGKLQIVQESVLHKCCEQLLVGRRKQPLSDQVEDLECLCHLMKTCGKLLDTPKAKVRMDQYFERLQQVTDNEQMPTRIRFLVRDLLEIRMNKWMTRRVGKTPEGPRTIQQVREDAYRDGCIYMPQANSPPTKPTNHPLGGGMGVFMNPLEGSFFDTKPKGGDLFGKVSSNIIGFIPTSSGFLGTGPGTIHADGYDEPPIELSPTPPTRPSNGFGGMDKDLGNRGPSETRAFTPNNPHNNNNSNNNNPKHLRQNSGSSSGDNSSSNRNGGHYDRENFDNHGARDHGGDSSSFFNNRSGDGHHPRDNPRGGSYDRDEHRPSFNSQDAYDNNRWNNRLNQQDNRRFGDNNRSHFRENRDNRDRPQGGGGGGFRRDRFERKNFDNQGARDHGGDSSSRSGDGHHPRDNPRGGSYDRDEHRPSFNSQQDAYDNNRWNNRLNQQDNRRFGDNNRSHFRENRDNRDRPQGGGGGGFRRDRFERNEFPPPGARNHNQFNEDFPPAGSAMSNSGPGLLPPRLKKMVLNQGGLGGKDLEISLRPQVANNMLFKPKTPSMLPKSAQRGHSDGSPLGENSLLGPAALSHQSKIMMTTNEPLIIKQASLEKGGRKEKNRAGNKGPTRDEVFAKMETILANLLEHQSTNEAAESWKENNWLPTKMNQTAVTHFLKLTLDKDEPQRELACNLMHQLVRDGTINATHCFEGISKLMSQVSEMEKSQPAVKNHLADVAQWLVKEKLVSLKELADMLEDRSGGLYPILLLTLQRLLKSVGQEQVKAMVDKVSPPLLLVQHVPADQQSDEKLVQVLEEFQLSFLVPLLIIQQDLSKQLQMDNDPNTLFKWIQSNVDKETQEQPGFIRALFQVVVTHIVRVTTLSPETDPTVLPDKATMEQEKEHLSQFRLVLQPFVQDRPHLQLHAVYALHLFCHQKSFPKGMLLRFFINFYELDIMDEHAFLQWKEDVNEAFPGKGEALFQVNQWLTWLEEAESEEEDDDDNE</sequence>
<feature type="compositionally biased region" description="Basic and acidic residues" evidence="14">
    <location>
        <begin position="569"/>
        <end position="586"/>
    </location>
</feature>
<dbReference type="InterPro" id="IPR003307">
    <property type="entry name" value="W2_domain"/>
</dbReference>
<dbReference type="Pfam" id="PF02020">
    <property type="entry name" value="W2"/>
    <property type="match status" value="1"/>
</dbReference>
<keyword evidence="7" id="KW-0832">Ubl conjugation</keyword>
<feature type="region of interest" description="Disordered" evidence="14">
    <location>
        <begin position="842"/>
        <end position="869"/>
    </location>
</feature>
<dbReference type="GO" id="GO:0016281">
    <property type="term" value="C:eukaryotic translation initiation factor 4F complex"/>
    <property type="evidence" value="ECO:0007669"/>
    <property type="project" value="TreeGrafter"/>
</dbReference>
<dbReference type="Pfam" id="PF02854">
    <property type="entry name" value="MIF4G"/>
    <property type="match status" value="1"/>
</dbReference>
<feature type="domain" description="MI" evidence="16">
    <location>
        <begin position="916"/>
        <end position="1040"/>
    </location>
</feature>
<feature type="compositionally biased region" description="Basic and acidic residues" evidence="14">
    <location>
        <begin position="739"/>
        <end position="761"/>
    </location>
</feature>
<organism evidence="17 18">
    <name type="scientific">Tigriopus californicus</name>
    <name type="common">Marine copepod</name>
    <dbReference type="NCBI Taxonomy" id="6832"/>
    <lineage>
        <taxon>Eukaryota</taxon>
        <taxon>Metazoa</taxon>
        <taxon>Ecdysozoa</taxon>
        <taxon>Arthropoda</taxon>
        <taxon>Crustacea</taxon>
        <taxon>Multicrustacea</taxon>
        <taxon>Hexanauplia</taxon>
        <taxon>Copepoda</taxon>
        <taxon>Harpacticoida</taxon>
        <taxon>Harpacticidae</taxon>
        <taxon>Tigriopus</taxon>
    </lineage>
</organism>
<dbReference type="Proteomes" id="UP000318571">
    <property type="component" value="Chromosome 3"/>
</dbReference>
<evidence type="ECO:0000256" key="10">
    <source>
        <dbReference type="ARBA" id="ARBA00022990"/>
    </source>
</evidence>
<gene>
    <name evidence="17" type="ORF">TCAL_08738</name>
</gene>
<comment type="subunit">
    <text evidence="13">Interacts with the serine/threonine protein kinases MKNK1 and MKNK2. Binds EIF4A and EIF3. Interacts with MIF4GD. Interacts with DAZAP2.</text>
</comment>
<evidence type="ECO:0000256" key="7">
    <source>
        <dbReference type="ARBA" id="ARBA00022843"/>
    </source>
</evidence>
<feature type="region of interest" description="Disordered" evidence="14">
    <location>
        <begin position="486"/>
        <end position="813"/>
    </location>
</feature>
<dbReference type="SMART" id="SM00515">
    <property type="entry name" value="eIF5C"/>
    <property type="match status" value="1"/>
</dbReference>
<evidence type="ECO:0000256" key="2">
    <source>
        <dbReference type="ARBA" id="ARBA00022481"/>
    </source>
</evidence>
<dbReference type="SMART" id="SM00543">
    <property type="entry name" value="MIF4G"/>
    <property type="match status" value="1"/>
</dbReference>
<feature type="compositionally biased region" description="Basic and acidic residues" evidence="14">
    <location>
        <begin position="597"/>
        <end position="618"/>
    </location>
</feature>
<name>A0A553P5S5_TIGCA</name>
<evidence type="ECO:0000313" key="18">
    <source>
        <dbReference type="Proteomes" id="UP000318571"/>
    </source>
</evidence>
<dbReference type="SUPFAM" id="SSF48371">
    <property type="entry name" value="ARM repeat"/>
    <property type="match status" value="3"/>
</dbReference>
<keyword evidence="6" id="KW-0597">Phosphoprotein</keyword>
<feature type="compositionally biased region" description="Basic and acidic residues" evidence="14">
    <location>
        <begin position="769"/>
        <end position="778"/>
    </location>
</feature>
<comment type="caution">
    <text evidence="17">The sequence shown here is derived from an EMBL/GenBank/DDBJ whole genome shotgun (WGS) entry which is preliminary data.</text>
</comment>
<evidence type="ECO:0000259" key="16">
    <source>
        <dbReference type="PROSITE" id="PS51366"/>
    </source>
</evidence>
<feature type="compositionally biased region" description="Basic and acidic residues" evidence="14">
    <location>
        <begin position="696"/>
        <end position="717"/>
    </location>
</feature>
<dbReference type="GO" id="GO:0003729">
    <property type="term" value="F:mRNA binding"/>
    <property type="evidence" value="ECO:0007669"/>
    <property type="project" value="TreeGrafter"/>
</dbReference>
<keyword evidence="5" id="KW-0396">Initiation factor</keyword>
<dbReference type="GO" id="GO:0006417">
    <property type="term" value="P:regulation of translation"/>
    <property type="evidence" value="ECO:0007669"/>
    <property type="project" value="UniProtKB-KW"/>
</dbReference>
<dbReference type="PROSITE" id="PS51363">
    <property type="entry name" value="W2"/>
    <property type="match status" value="1"/>
</dbReference>
<feature type="compositionally biased region" description="Polar residues" evidence="14">
    <location>
        <begin position="619"/>
        <end position="638"/>
    </location>
</feature>
<feature type="compositionally biased region" description="Low complexity" evidence="14">
    <location>
        <begin position="533"/>
        <end position="568"/>
    </location>
</feature>
<dbReference type="InterPro" id="IPR003891">
    <property type="entry name" value="Initiation_fac_eIF4g_MI"/>
</dbReference>
<feature type="compositionally biased region" description="Basic and acidic residues" evidence="14">
    <location>
        <begin position="669"/>
        <end position="689"/>
    </location>
</feature>
<dbReference type="Gene3D" id="1.25.40.180">
    <property type="match status" value="3"/>
</dbReference>
<keyword evidence="9" id="KW-0648">Protein biosynthesis</keyword>
<evidence type="ECO:0000313" key="17">
    <source>
        <dbReference type="EMBL" id="TRY72990.1"/>
    </source>
</evidence>
<protein>
    <recommendedName>
        <fullName evidence="12">Eukaryotic translation initiation factor 4 gamma 2</fullName>
    </recommendedName>
</protein>
<keyword evidence="8" id="KW-0810">Translation regulation</keyword>
<reference evidence="17 18" key="1">
    <citation type="journal article" date="2018" name="Nat. Ecol. Evol.">
        <title>Genomic signatures of mitonuclear coevolution across populations of Tigriopus californicus.</title>
        <authorList>
            <person name="Barreto F.S."/>
            <person name="Watson E.T."/>
            <person name="Lima T.G."/>
            <person name="Willett C.S."/>
            <person name="Edmands S."/>
            <person name="Li W."/>
            <person name="Burton R.S."/>
        </authorList>
    </citation>
    <scope>NUCLEOTIDE SEQUENCE [LARGE SCALE GENOMIC DNA]</scope>
    <source>
        <strain evidence="17 18">San Diego</strain>
    </source>
</reference>
<feature type="region of interest" description="Disordered" evidence="14">
    <location>
        <begin position="894"/>
        <end position="915"/>
    </location>
</feature>
<dbReference type="GO" id="GO:0003743">
    <property type="term" value="F:translation initiation factor activity"/>
    <property type="evidence" value="ECO:0007669"/>
    <property type="project" value="UniProtKB-KW"/>
</dbReference>
<dbReference type="InterPro" id="IPR003890">
    <property type="entry name" value="MIF4G-like_typ-3"/>
</dbReference>
<keyword evidence="2" id="KW-0488">Methylation</keyword>